<evidence type="ECO:0000313" key="4">
    <source>
        <dbReference type="Proteomes" id="UP000250358"/>
    </source>
</evidence>
<proteinExistence type="predicted"/>
<dbReference type="InterPro" id="IPR018733">
    <property type="entry name" value="DUF2274"/>
</dbReference>
<evidence type="ECO:0000313" key="1">
    <source>
        <dbReference type="EMBL" id="QAT15187.1"/>
    </source>
</evidence>
<dbReference type="Pfam" id="PF10038">
    <property type="entry name" value="DUF2274"/>
    <property type="match status" value="1"/>
</dbReference>
<name>A0A246KGZ9_BREDI</name>
<dbReference type="EMBL" id="CP035093">
    <property type="protein sequence ID" value="QAT15187.1"/>
    <property type="molecule type" value="Genomic_DNA"/>
</dbReference>
<evidence type="ECO:0000313" key="3">
    <source>
        <dbReference type="EMBL" id="SPU46243.1"/>
    </source>
</evidence>
<dbReference type="GeneID" id="56576833"/>
<organism evidence="3 4">
    <name type="scientific">Brevundimonas diminuta</name>
    <name type="common">Pseudomonas diminuta</name>
    <dbReference type="NCBI Taxonomy" id="293"/>
    <lineage>
        <taxon>Bacteria</taxon>
        <taxon>Pseudomonadati</taxon>
        <taxon>Pseudomonadota</taxon>
        <taxon>Alphaproteobacteria</taxon>
        <taxon>Caulobacterales</taxon>
        <taxon>Caulobacteraceae</taxon>
        <taxon>Brevundimonas</taxon>
    </lineage>
</organism>
<dbReference type="EMBL" id="CP066026">
    <property type="protein sequence ID" value="QQB87430.1"/>
    <property type="molecule type" value="Genomic_DNA"/>
</dbReference>
<evidence type="ECO:0000313" key="6">
    <source>
        <dbReference type="Proteomes" id="UP000596117"/>
    </source>
</evidence>
<accession>A0A246KGZ9</accession>
<dbReference type="Proteomes" id="UP000250358">
    <property type="component" value="Unassembled WGS sequence"/>
</dbReference>
<reference evidence="1 5" key="2">
    <citation type="submission" date="2019-01" db="EMBL/GenBank/DDBJ databases">
        <title>Brevundimonas diminuta Genome sequencing and assembly.</title>
        <authorList>
            <person name="Chen H."/>
        </authorList>
    </citation>
    <scope>NUCLEOTIDE SEQUENCE [LARGE SCALE GENOMIC DNA]</scope>
    <source>
        <strain evidence="1">ATCC</strain>
        <strain evidence="5">ATCC(B) 19146</strain>
    </source>
</reference>
<dbReference type="Proteomes" id="UP000287388">
    <property type="component" value="Chromosome"/>
</dbReference>
<evidence type="ECO:0000313" key="2">
    <source>
        <dbReference type="EMBL" id="QQB87430.1"/>
    </source>
</evidence>
<dbReference type="KEGG" id="bdm:EQG53_12975"/>
<sequence length="71" mass="7777">MLKLGKLPDRTPIKLTVTVTPDLHRSLSDYAAVYREAYDDKAEIADLVPAMLEAFLAGDREFAKALKAKGG</sequence>
<protein>
    <submittedName>
        <fullName evidence="1">DUF2274 domain-containing protein</fullName>
    </submittedName>
    <submittedName>
        <fullName evidence="3">Uncharacterized conserved small protein</fullName>
    </submittedName>
</protein>
<dbReference type="RefSeq" id="WP_003165139.1">
    <property type="nucleotide sequence ID" value="NZ_BJNC01000009.1"/>
</dbReference>
<dbReference type="EMBL" id="UAQM01000030">
    <property type="protein sequence ID" value="SPU46243.1"/>
    <property type="molecule type" value="Genomic_DNA"/>
</dbReference>
<reference evidence="3 4" key="1">
    <citation type="submission" date="2018-06" db="EMBL/GenBank/DDBJ databases">
        <authorList>
            <consortium name="Pathogen Informatics"/>
            <person name="Doyle S."/>
        </authorList>
    </citation>
    <scope>NUCLEOTIDE SEQUENCE [LARGE SCALE GENOMIC DNA]</scope>
    <source>
        <strain evidence="3 4">NCTC11165</strain>
    </source>
</reference>
<keyword evidence="6" id="KW-1185">Reference proteome</keyword>
<dbReference type="AlphaFoldDB" id="A0A246KGZ9"/>
<dbReference type="Proteomes" id="UP000596117">
    <property type="component" value="Chromosome"/>
</dbReference>
<evidence type="ECO:0000313" key="5">
    <source>
        <dbReference type="Proteomes" id="UP000287388"/>
    </source>
</evidence>
<gene>
    <name evidence="1" type="ORF">EQG53_12975</name>
    <name evidence="2" type="ORF">I6H83_09485</name>
    <name evidence="3" type="ORF">NCTC11165_02571</name>
</gene>
<reference evidence="2 6" key="3">
    <citation type="submission" date="2020-12" db="EMBL/GenBank/DDBJ databases">
        <title>FDA dAtabase for Regulatory Grade micrObial Sequences (FDA-ARGOS): Supporting development and validation of Infectious Disease Dx tests.</title>
        <authorList>
            <person name="Kerrigan L."/>
            <person name="Long C."/>
            <person name="Tallon L."/>
            <person name="Sadzewicz L."/>
            <person name="Zhao X."/>
            <person name="Boylan J."/>
            <person name="Ott S."/>
            <person name="Bowen H."/>
            <person name="Vavikolanu K."/>
            <person name="Mehta A."/>
            <person name="Aluvathingal J."/>
            <person name="Nadendla S."/>
            <person name="Yan Y."/>
            <person name="Sichtig H."/>
        </authorList>
    </citation>
    <scope>NUCLEOTIDE SEQUENCE [LARGE SCALE GENOMIC DNA]</scope>
    <source>
        <strain evidence="2 6">FDAARGOS_1026</strain>
    </source>
</reference>